<feature type="transmembrane region" description="Helical" evidence="7">
    <location>
        <begin position="199"/>
        <end position="218"/>
    </location>
</feature>
<name>A0A1M7C8A9_9FIRM</name>
<keyword evidence="4 7" id="KW-1133">Transmembrane helix</keyword>
<feature type="transmembrane region" description="Helical" evidence="7">
    <location>
        <begin position="76"/>
        <end position="95"/>
    </location>
</feature>
<dbReference type="Pfam" id="PF00662">
    <property type="entry name" value="Proton_antipo_N"/>
    <property type="match status" value="1"/>
</dbReference>
<evidence type="ECO:0000259" key="8">
    <source>
        <dbReference type="Pfam" id="PF00361"/>
    </source>
</evidence>
<evidence type="ECO:0000256" key="6">
    <source>
        <dbReference type="RuleBase" id="RU000320"/>
    </source>
</evidence>
<feature type="transmembrane region" description="Helical" evidence="7">
    <location>
        <begin position="430"/>
        <end position="450"/>
    </location>
</feature>
<dbReference type="GO" id="GO:0012505">
    <property type="term" value="C:endomembrane system"/>
    <property type="evidence" value="ECO:0007669"/>
    <property type="project" value="UniProtKB-SubCell"/>
</dbReference>
<feature type="transmembrane region" description="Helical" evidence="7">
    <location>
        <begin position="176"/>
        <end position="193"/>
    </location>
</feature>
<evidence type="ECO:0000259" key="9">
    <source>
        <dbReference type="Pfam" id="PF00662"/>
    </source>
</evidence>
<organism evidence="10 11">
    <name type="scientific">Anaerocolumna jejuensis DSM 15929</name>
    <dbReference type="NCBI Taxonomy" id="1121322"/>
    <lineage>
        <taxon>Bacteria</taxon>
        <taxon>Bacillati</taxon>
        <taxon>Bacillota</taxon>
        <taxon>Clostridia</taxon>
        <taxon>Lachnospirales</taxon>
        <taxon>Lachnospiraceae</taxon>
        <taxon>Anaerocolumna</taxon>
    </lineage>
</organism>
<evidence type="ECO:0000256" key="3">
    <source>
        <dbReference type="ARBA" id="ARBA00022692"/>
    </source>
</evidence>
<gene>
    <name evidence="10" type="ORF">SAMN02745136_05359</name>
</gene>
<evidence type="ECO:0000256" key="4">
    <source>
        <dbReference type="ARBA" id="ARBA00022989"/>
    </source>
</evidence>
<dbReference type="EMBL" id="FRAC01000041">
    <property type="protein sequence ID" value="SHL63413.1"/>
    <property type="molecule type" value="Genomic_DNA"/>
</dbReference>
<dbReference type="InterPro" id="IPR001516">
    <property type="entry name" value="Proton_antipo_N"/>
</dbReference>
<feature type="transmembrane region" description="Helical" evidence="7">
    <location>
        <begin position="258"/>
        <end position="281"/>
    </location>
</feature>
<dbReference type="Pfam" id="PF00361">
    <property type="entry name" value="Proton_antipo_M"/>
    <property type="match status" value="1"/>
</dbReference>
<feature type="domain" description="NADH-Ubiquinone oxidoreductase (complex I) chain 5 N-terminal" evidence="9">
    <location>
        <begin position="132"/>
        <end position="163"/>
    </location>
</feature>
<evidence type="ECO:0000256" key="2">
    <source>
        <dbReference type="ARBA" id="ARBA00008483"/>
    </source>
</evidence>
<feature type="domain" description="NADH:quinone oxidoreductase/Mrp antiporter transmembrane" evidence="8">
    <location>
        <begin position="194"/>
        <end position="475"/>
    </location>
</feature>
<comment type="similarity">
    <text evidence="2">Belongs to the CPA3 antiporters (TC 2.A.63) subunit A family.</text>
</comment>
<comment type="subcellular location">
    <subcellularLocation>
        <location evidence="1">Endomembrane system</location>
        <topology evidence="1">Multi-pass membrane protein</topology>
    </subcellularLocation>
    <subcellularLocation>
        <location evidence="6">Membrane</location>
        <topology evidence="6">Multi-pass membrane protein</topology>
    </subcellularLocation>
</comment>
<evidence type="ECO:0000256" key="5">
    <source>
        <dbReference type="ARBA" id="ARBA00023136"/>
    </source>
</evidence>
<evidence type="ECO:0000313" key="11">
    <source>
        <dbReference type="Proteomes" id="UP000184386"/>
    </source>
</evidence>
<dbReference type="InterPro" id="IPR050616">
    <property type="entry name" value="CPA3_Na-H_Antiporter_A"/>
</dbReference>
<feature type="transmembrane region" description="Helical" evidence="7">
    <location>
        <begin position="462"/>
        <end position="482"/>
    </location>
</feature>
<protein>
    <submittedName>
        <fullName evidence="10">Ech hydrogenase subunit A</fullName>
    </submittedName>
</protein>
<feature type="transmembrane region" description="Helical" evidence="7">
    <location>
        <begin position="140"/>
        <end position="160"/>
    </location>
</feature>
<dbReference type="STRING" id="1121322.SAMN02745136_05359"/>
<feature type="transmembrane region" description="Helical" evidence="7">
    <location>
        <begin position="230"/>
        <end position="252"/>
    </location>
</feature>
<evidence type="ECO:0000256" key="1">
    <source>
        <dbReference type="ARBA" id="ARBA00004127"/>
    </source>
</evidence>
<feature type="transmembrane region" description="Helical" evidence="7">
    <location>
        <begin position="102"/>
        <end position="120"/>
    </location>
</feature>
<feature type="transmembrane region" description="Helical" evidence="7">
    <location>
        <begin position="293"/>
        <end position="321"/>
    </location>
</feature>
<proteinExistence type="inferred from homology"/>
<dbReference type="InterPro" id="IPR001750">
    <property type="entry name" value="ND/Mrp_TM"/>
</dbReference>
<feature type="transmembrane region" description="Helical" evidence="7">
    <location>
        <begin position="333"/>
        <end position="353"/>
    </location>
</feature>
<keyword evidence="5 7" id="KW-0472">Membrane</keyword>
<reference evidence="10 11" key="1">
    <citation type="submission" date="2016-11" db="EMBL/GenBank/DDBJ databases">
        <authorList>
            <person name="Jaros S."/>
            <person name="Januszkiewicz K."/>
            <person name="Wedrychowicz H."/>
        </authorList>
    </citation>
    <scope>NUCLEOTIDE SEQUENCE [LARGE SCALE GENOMIC DNA]</scope>
    <source>
        <strain evidence="10 11">DSM 15929</strain>
    </source>
</reference>
<feature type="transmembrane region" description="Helical" evidence="7">
    <location>
        <begin position="625"/>
        <end position="648"/>
    </location>
</feature>
<feature type="transmembrane region" description="Helical" evidence="7">
    <location>
        <begin position="385"/>
        <end position="409"/>
    </location>
</feature>
<feature type="transmembrane region" description="Helical" evidence="7">
    <location>
        <begin position="554"/>
        <end position="575"/>
    </location>
</feature>
<evidence type="ECO:0000256" key="7">
    <source>
        <dbReference type="SAM" id="Phobius"/>
    </source>
</evidence>
<keyword evidence="3 6" id="KW-0812">Transmembrane</keyword>
<feature type="transmembrane region" description="Helical" evidence="7">
    <location>
        <begin position="511"/>
        <end position="534"/>
    </location>
</feature>
<dbReference type="Proteomes" id="UP000184386">
    <property type="component" value="Unassembled WGS sequence"/>
</dbReference>
<dbReference type="PANTHER" id="PTHR43373:SF1">
    <property type="entry name" value="NA(+)_H(+) ANTIPORTER SUBUNIT A"/>
    <property type="match status" value="1"/>
</dbReference>
<keyword evidence="11" id="KW-1185">Reference proteome</keyword>
<dbReference type="PANTHER" id="PTHR43373">
    <property type="entry name" value="NA(+)/H(+) ANTIPORTER SUBUNIT"/>
    <property type="match status" value="1"/>
</dbReference>
<accession>A0A1M7C8A9</accession>
<evidence type="ECO:0000313" key="10">
    <source>
        <dbReference type="EMBL" id="SHL63413.1"/>
    </source>
</evidence>
<feature type="transmembrane region" description="Helical" evidence="7">
    <location>
        <begin position="360"/>
        <end position="379"/>
    </location>
</feature>
<feature type="transmembrane region" description="Helical" evidence="7">
    <location>
        <begin position="41"/>
        <end position="64"/>
    </location>
</feature>
<dbReference type="PRINTS" id="PR01434">
    <property type="entry name" value="NADHDHGNASE5"/>
</dbReference>
<dbReference type="GO" id="GO:0016020">
    <property type="term" value="C:membrane"/>
    <property type="evidence" value="ECO:0007669"/>
    <property type="project" value="UniProtKB-SubCell"/>
</dbReference>
<sequence length="649" mass="71336">MASLKLNDDKVTNMNLITTLILFPLAIAALTFLIRNDKVRGAVVTVGAVGVALLAVLVTVNYFQDGITFSYQGEEAISYLIMVLEVLIAGYIITIGIRDKKYIVAIFSIIQTPLILWFELAKGHGIEVAKDMVYDKLTGIMVLIVGIIGSLICIYAVGYMRDYHHHHTEFAERKSFFLSVLFLFLSAMFGLVLSNNMTWLYFCWEITSLCSFLLIGYTKTEEAKRNSYRALIINLGGGVAFAIAIVFVGIYYQTTELSVLTAMQPEAAVMIPVFLLSLAALTKSAQFPFSSWLLGAMVAPTPSSALLHSATMVKAGVYLIIRLAPLLGDSPVGIAVTGIGCVTFLLSSLAAVTQSDGKKILAYSTVANLGLIVICASIGSQEALWAAILLIIFHASSKSLMFLCVGSIEHQLGSRNVEDMGVLAEVSRKLNLFMFIGIAGMFLAPFGMLISKWVAMKAFIDSRHILSVVVIAYGSAVTLFYWTKWMGKLVSGSNKKQKNDHKLSRHEEVPITIHALLVIISCFAFPLISDYALVPYLTELFGKEAVIPIGTSDVNLMIMMLAMLIIIPISFIPLYKSDKRRIVPIYMAGENTGDNETFYGGLGEKRKVELRNWYLTEYFDSKKMLYYGDILAVLILVLGVILLIGGFAK</sequence>
<feature type="transmembrane region" description="Helical" evidence="7">
    <location>
        <begin position="14"/>
        <end position="34"/>
    </location>
</feature>
<dbReference type="AlphaFoldDB" id="A0A1M7C8A9"/>